<protein>
    <submittedName>
        <fullName evidence="1">Uncharacterized protein</fullName>
    </submittedName>
</protein>
<dbReference type="STRING" id="1346330.M472_14335"/>
<dbReference type="OrthoDB" id="704634at2"/>
<keyword evidence="2" id="KW-1185">Reference proteome</keyword>
<dbReference type="EMBL" id="ATDL01000012">
    <property type="protein sequence ID" value="ERJ59944.1"/>
    <property type="molecule type" value="Genomic_DNA"/>
</dbReference>
<reference evidence="1 2" key="1">
    <citation type="journal article" date="2013" name="Genome Announc.">
        <title>The Draft Genome Sequence of Sphingomonas paucimobilis Strain HER1398 (Proteobacteria), Host to the Giant PAU Phage, Indicates That It Is a Member of the Genus Sphingobacterium (Bacteroidetes).</title>
        <authorList>
            <person name="White R.A.III."/>
            <person name="Suttle C.A."/>
        </authorList>
    </citation>
    <scope>NUCLEOTIDE SEQUENCE [LARGE SCALE GENOMIC DNA]</scope>
    <source>
        <strain evidence="1 2">HER1398</strain>
    </source>
</reference>
<accession>U2J4R8</accession>
<gene>
    <name evidence="1" type="ORF">M472_14335</name>
</gene>
<dbReference type="Proteomes" id="UP000016584">
    <property type="component" value="Unassembled WGS sequence"/>
</dbReference>
<evidence type="ECO:0000313" key="1">
    <source>
        <dbReference type="EMBL" id="ERJ59944.1"/>
    </source>
</evidence>
<name>U2J4R8_9SPHI</name>
<comment type="caution">
    <text evidence="1">The sequence shown here is derived from an EMBL/GenBank/DDBJ whole genome shotgun (WGS) entry which is preliminary data.</text>
</comment>
<dbReference type="PATRIC" id="fig|1346330.5.peg.1585"/>
<organism evidence="1 2">
    <name type="scientific">Sphingobacterium paucimobilis HER1398</name>
    <dbReference type="NCBI Taxonomy" id="1346330"/>
    <lineage>
        <taxon>Bacteria</taxon>
        <taxon>Pseudomonadati</taxon>
        <taxon>Bacteroidota</taxon>
        <taxon>Sphingobacteriia</taxon>
        <taxon>Sphingobacteriales</taxon>
        <taxon>Sphingobacteriaceae</taxon>
        <taxon>Sphingobacterium</taxon>
    </lineage>
</organism>
<proteinExistence type="predicted"/>
<sequence>MYIELDGESYHISISEQEKGITFIQHQDGVTYIMAGARLPQDELISYLKGKPFDKLTISNSSAHSSTASIHLFGTSFSIVSKKGITSPYINGKCVYVAAPPRSKSATVALTETLLIQEINRHVGFWEERLNILVKEIAVRKLSKSYYTISVEKSTLTFSKNLIHKSQDFVKYICSLAMFEYLNIDEPIQEKLAAAYIQDWKHQRKVFLYEQDN</sequence>
<evidence type="ECO:0000313" key="2">
    <source>
        <dbReference type="Proteomes" id="UP000016584"/>
    </source>
</evidence>
<dbReference type="RefSeq" id="WP_021069766.1">
    <property type="nucleotide sequence ID" value="NZ_ATDL01000012.1"/>
</dbReference>
<dbReference type="AlphaFoldDB" id="U2J4R8"/>